<organism evidence="2 3">
    <name type="scientific">Cirrhinus molitorella</name>
    <name type="common">mud carp</name>
    <dbReference type="NCBI Taxonomy" id="172907"/>
    <lineage>
        <taxon>Eukaryota</taxon>
        <taxon>Metazoa</taxon>
        <taxon>Chordata</taxon>
        <taxon>Craniata</taxon>
        <taxon>Vertebrata</taxon>
        <taxon>Euteleostomi</taxon>
        <taxon>Actinopterygii</taxon>
        <taxon>Neopterygii</taxon>
        <taxon>Teleostei</taxon>
        <taxon>Ostariophysi</taxon>
        <taxon>Cypriniformes</taxon>
        <taxon>Cyprinidae</taxon>
        <taxon>Labeoninae</taxon>
        <taxon>Labeonini</taxon>
        <taxon>Cirrhinus</taxon>
    </lineage>
</organism>
<feature type="compositionally biased region" description="Basic and acidic residues" evidence="1">
    <location>
        <begin position="268"/>
        <end position="280"/>
    </location>
</feature>
<name>A0ABR3NLI1_9TELE</name>
<accession>A0ABR3NLI1</accession>
<sequence length="322" mass="35661">MHSNTGSPVDDDNVSMDGLSHIEEPECVTMASDSHSSESDTDSDTDSELHPSSLNDDLATWATEHKITHVALNSLLSILRKQDLNLPKDARTLLGTVRSTTNEVQNKAGGQYYHFGLLESILGVLYTNIDILRNTDNLMLQVNIDGLPLYKSSATQFWPILGIVQNLVQEEPVAIGLFCGVSKPSSLDEYLEDFVCEIKELSRGFEFEGIKLKLQLTSVVCDAPACAFVKKVKGHAGYHGCEKCIQDGVHLENRMTFPRNDMPVRNNDNFRNKTDPDHHHGTSPLEETSLDMVSGFPLDYMHLVCLGVMGSEGNRSMEGHRV</sequence>
<evidence type="ECO:0000313" key="3">
    <source>
        <dbReference type="Proteomes" id="UP001558613"/>
    </source>
</evidence>
<dbReference type="PANTHER" id="PTHR33053">
    <property type="entry name" value="PROTEIN, PUTATIVE-RELATED"/>
    <property type="match status" value="1"/>
</dbReference>
<protein>
    <recommendedName>
        <fullName evidence="4">Transposase domain-containing protein</fullName>
    </recommendedName>
</protein>
<keyword evidence="3" id="KW-1185">Reference proteome</keyword>
<evidence type="ECO:0000256" key="1">
    <source>
        <dbReference type="SAM" id="MobiDB-lite"/>
    </source>
</evidence>
<evidence type="ECO:0008006" key="4">
    <source>
        <dbReference type="Google" id="ProtNLM"/>
    </source>
</evidence>
<proteinExistence type="predicted"/>
<gene>
    <name evidence="2" type="ORF">QQF64_024521</name>
</gene>
<dbReference type="Proteomes" id="UP001558613">
    <property type="component" value="Unassembled WGS sequence"/>
</dbReference>
<feature type="region of interest" description="Disordered" evidence="1">
    <location>
        <begin position="258"/>
        <end position="286"/>
    </location>
</feature>
<evidence type="ECO:0000313" key="2">
    <source>
        <dbReference type="EMBL" id="KAL1277848.1"/>
    </source>
</evidence>
<dbReference type="EMBL" id="JAYMGO010000003">
    <property type="protein sequence ID" value="KAL1277848.1"/>
    <property type="molecule type" value="Genomic_DNA"/>
</dbReference>
<dbReference type="PANTHER" id="PTHR33053:SF24">
    <property type="entry name" value="TRANSPOSASE DOMAIN-CONTAINING PROTEIN"/>
    <property type="match status" value="1"/>
</dbReference>
<feature type="region of interest" description="Disordered" evidence="1">
    <location>
        <begin position="1"/>
        <end position="51"/>
    </location>
</feature>
<reference evidence="2 3" key="1">
    <citation type="submission" date="2023-09" db="EMBL/GenBank/DDBJ databases">
        <authorList>
            <person name="Wang M."/>
        </authorList>
    </citation>
    <scope>NUCLEOTIDE SEQUENCE [LARGE SCALE GENOMIC DNA]</scope>
    <source>
        <strain evidence="2">GT-2023</strain>
        <tissue evidence="2">Liver</tissue>
    </source>
</reference>
<comment type="caution">
    <text evidence="2">The sequence shown here is derived from an EMBL/GenBank/DDBJ whole genome shotgun (WGS) entry which is preliminary data.</text>
</comment>